<keyword evidence="1" id="KW-0812">Transmembrane</keyword>
<gene>
    <name evidence="3" type="ORF">PFISCL1PPCAC_12983</name>
</gene>
<evidence type="ECO:0000259" key="2">
    <source>
        <dbReference type="Pfam" id="PF10328"/>
    </source>
</evidence>
<keyword evidence="1" id="KW-1133">Transmembrane helix</keyword>
<evidence type="ECO:0000313" key="4">
    <source>
        <dbReference type="Proteomes" id="UP001432322"/>
    </source>
</evidence>
<dbReference type="Proteomes" id="UP001432322">
    <property type="component" value="Unassembled WGS sequence"/>
</dbReference>
<protein>
    <recommendedName>
        <fullName evidence="2">7TM GPCR serpentine receptor class x (Srx) domain-containing protein</fullName>
    </recommendedName>
</protein>
<dbReference type="InterPro" id="IPR019430">
    <property type="entry name" value="7TM_GPCR_serpentine_rcpt_Srx"/>
</dbReference>
<feature type="transmembrane region" description="Helical" evidence="1">
    <location>
        <begin position="132"/>
        <end position="156"/>
    </location>
</feature>
<dbReference type="AlphaFoldDB" id="A0AAV5VQH3"/>
<keyword evidence="1" id="KW-0472">Membrane</keyword>
<keyword evidence="4" id="KW-1185">Reference proteome</keyword>
<name>A0AAV5VQH3_9BILA</name>
<proteinExistence type="predicted"/>
<feature type="transmembrane region" description="Helical" evidence="1">
    <location>
        <begin position="36"/>
        <end position="56"/>
    </location>
</feature>
<sequence length="220" mass="24295">SRFGTICGAQMVSDLALISVNTAWCLSIDVSHKSRGALFFGVISKSLYFFTCKLHVLMAINRFSSIRAVSGKEWQRCTVAGAVGVCGALAVAQSISGPLLDANLYVVFTRATMRFQFAQTPRTAFYEAYLEYYVVIAECSTIIILDAITLIKLHALNKHAKGRYNGAAREVRLLKQSFCQIIPGAGVMIFFFLIAPQMESLWYSFLTSTFAWHFGIGLDG</sequence>
<reference evidence="3" key="1">
    <citation type="submission" date="2023-10" db="EMBL/GenBank/DDBJ databases">
        <title>Genome assembly of Pristionchus species.</title>
        <authorList>
            <person name="Yoshida K."/>
            <person name="Sommer R.J."/>
        </authorList>
    </citation>
    <scope>NUCLEOTIDE SEQUENCE</scope>
    <source>
        <strain evidence="3">RS5133</strain>
    </source>
</reference>
<comment type="caution">
    <text evidence="3">The sequence shown here is derived from an EMBL/GenBank/DDBJ whole genome shotgun (WGS) entry which is preliminary data.</text>
</comment>
<accession>A0AAV5VQH3</accession>
<evidence type="ECO:0000256" key="1">
    <source>
        <dbReference type="SAM" id="Phobius"/>
    </source>
</evidence>
<dbReference type="Pfam" id="PF10328">
    <property type="entry name" value="7TM_GPCR_Srx"/>
    <property type="match status" value="1"/>
</dbReference>
<evidence type="ECO:0000313" key="3">
    <source>
        <dbReference type="EMBL" id="GMT21686.1"/>
    </source>
</evidence>
<feature type="transmembrane region" description="Helical" evidence="1">
    <location>
        <begin position="77"/>
        <end position="95"/>
    </location>
</feature>
<feature type="non-terminal residue" evidence="3">
    <location>
        <position position="1"/>
    </location>
</feature>
<dbReference type="PANTHER" id="PTHR23017">
    <property type="entry name" value="SERPENTINE RECEPTOR, CLASS X"/>
    <property type="match status" value="1"/>
</dbReference>
<dbReference type="EMBL" id="BTSY01000004">
    <property type="protein sequence ID" value="GMT21686.1"/>
    <property type="molecule type" value="Genomic_DNA"/>
</dbReference>
<organism evidence="3 4">
    <name type="scientific">Pristionchus fissidentatus</name>
    <dbReference type="NCBI Taxonomy" id="1538716"/>
    <lineage>
        <taxon>Eukaryota</taxon>
        <taxon>Metazoa</taxon>
        <taxon>Ecdysozoa</taxon>
        <taxon>Nematoda</taxon>
        <taxon>Chromadorea</taxon>
        <taxon>Rhabditida</taxon>
        <taxon>Rhabditina</taxon>
        <taxon>Diplogasteromorpha</taxon>
        <taxon>Diplogasteroidea</taxon>
        <taxon>Neodiplogasteridae</taxon>
        <taxon>Pristionchus</taxon>
    </lineage>
</organism>
<feature type="transmembrane region" description="Helical" evidence="1">
    <location>
        <begin position="177"/>
        <end position="195"/>
    </location>
</feature>
<feature type="non-terminal residue" evidence="3">
    <location>
        <position position="220"/>
    </location>
</feature>
<dbReference type="PANTHER" id="PTHR23017:SF3">
    <property type="entry name" value="G-PROTEIN COUPLED RECEPTORS FAMILY 1 PROFILE DOMAIN-CONTAINING PROTEIN"/>
    <property type="match status" value="1"/>
</dbReference>
<feature type="domain" description="7TM GPCR serpentine receptor class x (Srx)" evidence="2">
    <location>
        <begin position="3"/>
        <end position="220"/>
    </location>
</feature>